<keyword evidence="10" id="KW-1185">Reference proteome</keyword>
<feature type="chain" id="PRO_5002481980" evidence="6">
    <location>
        <begin position="19"/>
        <end position="449"/>
    </location>
</feature>
<dbReference type="GO" id="GO:0016491">
    <property type="term" value="F:oxidoreductase activity"/>
    <property type="evidence" value="ECO:0007669"/>
    <property type="project" value="UniProtKB-KW"/>
</dbReference>
<name>A0A0F4YLJ9_RASE3</name>
<keyword evidence="2" id="KW-0479">Metal-binding</keyword>
<dbReference type="InterPro" id="IPR011706">
    <property type="entry name" value="Cu-oxidase_C"/>
</dbReference>
<evidence type="ECO:0000313" key="10">
    <source>
        <dbReference type="Proteomes" id="UP000053958"/>
    </source>
</evidence>
<protein>
    <submittedName>
        <fullName evidence="9">Multicopper oxidase</fullName>
    </submittedName>
</protein>
<evidence type="ECO:0000256" key="2">
    <source>
        <dbReference type="ARBA" id="ARBA00022723"/>
    </source>
</evidence>
<evidence type="ECO:0000256" key="5">
    <source>
        <dbReference type="SAM" id="MobiDB-lite"/>
    </source>
</evidence>
<dbReference type="InterPro" id="IPR045087">
    <property type="entry name" value="Cu-oxidase_fam"/>
</dbReference>
<dbReference type="Gene3D" id="2.60.40.420">
    <property type="entry name" value="Cupredoxins - blue copper proteins"/>
    <property type="match status" value="2"/>
</dbReference>
<dbReference type="PANTHER" id="PTHR11709:SF486">
    <property type="entry name" value="MULTICOPPER OXIDASE"/>
    <property type="match status" value="1"/>
</dbReference>
<dbReference type="PANTHER" id="PTHR11709">
    <property type="entry name" value="MULTI-COPPER OXIDASE"/>
    <property type="match status" value="1"/>
</dbReference>
<dbReference type="SUPFAM" id="SSF49503">
    <property type="entry name" value="Cupredoxins"/>
    <property type="match status" value="2"/>
</dbReference>
<feature type="domain" description="Plastocyanin-like" evidence="7">
    <location>
        <begin position="314"/>
        <end position="417"/>
    </location>
</feature>
<dbReference type="GO" id="GO:0005507">
    <property type="term" value="F:copper ion binding"/>
    <property type="evidence" value="ECO:0007669"/>
    <property type="project" value="InterPro"/>
</dbReference>
<feature type="compositionally biased region" description="Acidic residues" evidence="5">
    <location>
        <begin position="434"/>
        <end position="449"/>
    </location>
</feature>
<dbReference type="Pfam" id="PF07731">
    <property type="entry name" value="Cu-oxidase_2"/>
    <property type="match status" value="1"/>
</dbReference>
<keyword evidence="3" id="KW-0560">Oxidoreductase</keyword>
<evidence type="ECO:0000256" key="3">
    <source>
        <dbReference type="ARBA" id="ARBA00023002"/>
    </source>
</evidence>
<dbReference type="InterPro" id="IPR033138">
    <property type="entry name" value="Cu_oxidase_CS"/>
</dbReference>
<dbReference type="PROSITE" id="PS00079">
    <property type="entry name" value="MULTICOPPER_OXIDASE1"/>
    <property type="match status" value="1"/>
</dbReference>
<dbReference type="InterPro" id="IPR008972">
    <property type="entry name" value="Cupredoxin"/>
</dbReference>
<dbReference type="RefSeq" id="XP_013325607.1">
    <property type="nucleotide sequence ID" value="XM_013470153.1"/>
</dbReference>
<feature type="domain" description="Plastocyanin-like" evidence="8">
    <location>
        <begin position="130"/>
        <end position="239"/>
    </location>
</feature>
<gene>
    <name evidence="9" type="ORF">T310_7049</name>
</gene>
<feature type="signal peptide" evidence="6">
    <location>
        <begin position="1"/>
        <end position="18"/>
    </location>
</feature>
<organism evidence="9 10">
    <name type="scientific">Rasamsonia emersonii (strain ATCC 16479 / CBS 393.64 / IMI 116815)</name>
    <dbReference type="NCBI Taxonomy" id="1408163"/>
    <lineage>
        <taxon>Eukaryota</taxon>
        <taxon>Fungi</taxon>
        <taxon>Dikarya</taxon>
        <taxon>Ascomycota</taxon>
        <taxon>Pezizomycotina</taxon>
        <taxon>Eurotiomycetes</taxon>
        <taxon>Eurotiomycetidae</taxon>
        <taxon>Eurotiales</taxon>
        <taxon>Trichocomaceae</taxon>
        <taxon>Rasamsonia</taxon>
    </lineage>
</organism>
<dbReference type="InterPro" id="IPR011707">
    <property type="entry name" value="Cu-oxidase-like_N"/>
</dbReference>
<evidence type="ECO:0000313" key="9">
    <source>
        <dbReference type="EMBL" id="KKA18995.1"/>
    </source>
</evidence>
<evidence type="ECO:0000256" key="1">
    <source>
        <dbReference type="ARBA" id="ARBA00010609"/>
    </source>
</evidence>
<accession>A0A0F4YLJ9</accession>
<keyword evidence="4" id="KW-0186">Copper</keyword>
<comment type="caution">
    <text evidence="9">The sequence shown here is derived from an EMBL/GenBank/DDBJ whole genome shotgun (WGS) entry which is preliminary data.</text>
</comment>
<comment type="similarity">
    <text evidence="1">Belongs to the multicopper oxidase family.</text>
</comment>
<evidence type="ECO:0000259" key="7">
    <source>
        <dbReference type="Pfam" id="PF07731"/>
    </source>
</evidence>
<dbReference type="Proteomes" id="UP000053958">
    <property type="component" value="Unassembled WGS sequence"/>
</dbReference>
<dbReference type="Pfam" id="PF07732">
    <property type="entry name" value="Cu-oxidase_3"/>
    <property type="match status" value="1"/>
</dbReference>
<evidence type="ECO:0000256" key="4">
    <source>
        <dbReference type="ARBA" id="ARBA00023008"/>
    </source>
</evidence>
<dbReference type="GeneID" id="25319325"/>
<dbReference type="OrthoDB" id="2121828at2759"/>
<dbReference type="STRING" id="1408163.A0A0F4YLJ9"/>
<evidence type="ECO:0000256" key="6">
    <source>
        <dbReference type="SAM" id="SignalP"/>
    </source>
</evidence>
<sequence length="449" mass="51237">MYSILLSFILAGAAIVLAAPSTVDAPRRDSWEECEARMNGELPYYVPTGFNFSGNVRRYYVAAELVTWDYAPSGWDNWLGVPMEESFRAQTRGYIHNDTTIGTKYDKALYRGYTDASFEERTEQPDWLGYQGPILRAEVGDMIEIMFVNKLDHFFSGMHSMGLYYTKEDEGAIYWNGTNSVALGQAVPPGECFVYKWLVPAASAPEPGFESRLWSYHPYVSMYQDQDAGSYGPVIIYNPGKMESVMKQNREFIVLYTNNNEWNSFLALHNVRKYIPAVASQVANVSDQYPRVTRGIGNYSIWYPQYINVPKTTVTAQMAPEFYPLNGYIYANNPPFEMCVDDSVIWYLYSMGTEAHSYHLHGDNLYNPNTRAWTATIPMDPGQMLTTLMTASNPGWWYLICHFNDHLSDGMEANYIVYGGPYGECPLEPLERGYDDDDDDDDYDDGDYD</sequence>
<feature type="region of interest" description="Disordered" evidence="5">
    <location>
        <begin position="428"/>
        <end position="449"/>
    </location>
</feature>
<keyword evidence="6" id="KW-0732">Signal</keyword>
<proteinExistence type="inferred from homology"/>
<dbReference type="AlphaFoldDB" id="A0A0F4YLJ9"/>
<dbReference type="EMBL" id="LASV01000395">
    <property type="protein sequence ID" value="KKA18995.1"/>
    <property type="molecule type" value="Genomic_DNA"/>
</dbReference>
<evidence type="ECO:0000259" key="8">
    <source>
        <dbReference type="Pfam" id="PF07732"/>
    </source>
</evidence>
<reference evidence="9 10" key="1">
    <citation type="submission" date="2015-04" db="EMBL/GenBank/DDBJ databases">
        <authorList>
            <person name="Heijne W.H."/>
            <person name="Fedorova N.D."/>
            <person name="Nierman W.C."/>
            <person name="Vollebregt A.W."/>
            <person name="Zhao Z."/>
            <person name="Wu L."/>
            <person name="Kumar M."/>
            <person name="Stam H."/>
            <person name="van den Berg M.A."/>
            <person name="Pel H.J."/>
        </authorList>
    </citation>
    <scope>NUCLEOTIDE SEQUENCE [LARGE SCALE GENOMIC DNA]</scope>
    <source>
        <strain evidence="9 10">CBS 393.64</strain>
    </source>
</reference>